<protein>
    <recommendedName>
        <fullName evidence="5">Secreted protein</fullName>
    </recommendedName>
</protein>
<keyword evidence="2" id="KW-0472">Membrane</keyword>
<keyword evidence="4" id="KW-1185">Reference proteome</keyword>
<comment type="caution">
    <text evidence="3">The sequence shown here is derived from an EMBL/GenBank/DDBJ whole genome shotgun (WGS) entry which is preliminary data.</text>
</comment>
<sequence length="114" mass="12418">MSDAVPYLVLAGCLAVVMGFFTWLAVLTRRRGVAGSAVRAALASYEEAMRITAHDAHHEVRAQADRQAPVLSPDGPARGGRPVAGPGRPVRPDRRRPAAGRLRRLLGRTVRRFR</sequence>
<evidence type="ECO:0000313" key="4">
    <source>
        <dbReference type="Proteomes" id="UP000587462"/>
    </source>
</evidence>
<keyword evidence="2" id="KW-1133">Transmembrane helix</keyword>
<evidence type="ECO:0008006" key="5">
    <source>
        <dbReference type="Google" id="ProtNLM"/>
    </source>
</evidence>
<gene>
    <name evidence="3" type="ORF">HG542_23315</name>
</gene>
<dbReference type="AlphaFoldDB" id="A0A7Y7E9M0"/>
<feature type="transmembrane region" description="Helical" evidence="2">
    <location>
        <begin position="6"/>
        <end position="26"/>
    </location>
</feature>
<keyword evidence="2" id="KW-0812">Transmembrane</keyword>
<feature type="region of interest" description="Disordered" evidence="1">
    <location>
        <begin position="62"/>
        <end position="114"/>
    </location>
</feature>
<name>A0A7Y7E9M0_STRMO</name>
<dbReference type="Proteomes" id="UP000587462">
    <property type="component" value="Unassembled WGS sequence"/>
</dbReference>
<feature type="compositionally biased region" description="Low complexity" evidence="1">
    <location>
        <begin position="73"/>
        <end position="88"/>
    </location>
</feature>
<dbReference type="RefSeq" id="WP_171084565.1">
    <property type="nucleotide sequence ID" value="NZ_BNBU01000017.1"/>
</dbReference>
<evidence type="ECO:0000256" key="1">
    <source>
        <dbReference type="SAM" id="MobiDB-lite"/>
    </source>
</evidence>
<evidence type="ECO:0000313" key="3">
    <source>
        <dbReference type="EMBL" id="NVK80567.1"/>
    </source>
</evidence>
<organism evidence="3 4">
    <name type="scientific">Streptomyces morookaense</name>
    <name type="common">Streptoverticillium morookaense</name>
    <dbReference type="NCBI Taxonomy" id="1970"/>
    <lineage>
        <taxon>Bacteria</taxon>
        <taxon>Bacillati</taxon>
        <taxon>Actinomycetota</taxon>
        <taxon>Actinomycetes</taxon>
        <taxon>Kitasatosporales</taxon>
        <taxon>Streptomycetaceae</taxon>
        <taxon>Streptomyces</taxon>
    </lineage>
</organism>
<accession>A0A7Y7E9M0</accession>
<proteinExistence type="predicted"/>
<feature type="compositionally biased region" description="Basic residues" evidence="1">
    <location>
        <begin position="97"/>
        <end position="114"/>
    </location>
</feature>
<reference evidence="3 4" key="1">
    <citation type="submission" date="2020-04" db="EMBL/GenBank/DDBJ databases">
        <title>Draft Genome Sequence of Streptomyces morookaense DSM 40503, an 8-azaguanine-producing strain.</title>
        <authorList>
            <person name="Qi J."/>
            <person name="Gao J.-M."/>
        </authorList>
    </citation>
    <scope>NUCLEOTIDE SEQUENCE [LARGE SCALE GENOMIC DNA]</scope>
    <source>
        <strain evidence="3 4">DSM 40503</strain>
    </source>
</reference>
<evidence type="ECO:0000256" key="2">
    <source>
        <dbReference type="SAM" id="Phobius"/>
    </source>
</evidence>
<dbReference type="EMBL" id="JABBXF010000058">
    <property type="protein sequence ID" value="NVK80567.1"/>
    <property type="molecule type" value="Genomic_DNA"/>
</dbReference>